<dbReference type="InterPro" id="IPR028208">
    <property type="entry name" value="Effector_pro_NleD-like"/>
</dbReference>
<organism evidence="2 3">
    <name type="scientific">Archangium minus</name>
    <dbReference type="NCBI Taxonomy" id="83450"/>
    <lineage>
        <taxon>Bacteria</taxon>
        <taxon>Pseudomonadati</taxon>
        <taxon>Myxococcota</taxon>
        <taxon>Myxococcia</taxon>
        <taxon>Myxococcales</taxon>
        <taxon>Cystobacterineae</taxon>
        <taxon>Archangiaceae</taxon>
        <taxon>Archangium</taxon>
    </lineage>
</organism>
<reference evidence="2 3" key="1">
    <citation type="submission" date="2019-08" db="EMBL/GenBank/DDBJ databases">
        <title>Archangium and Cystobacter genomes.</title>
        <authorList>
            <person name="Chen I.-C.K."/>
            <person name="Wielgoss S."/>
        </authorList>
    </citation>
    <scope>NUCLEOTIDE SEQUENCE [LARGE SCALE GENOMIC DNA]</scope>
    <source>
        <strain evidence="2 3">Cbm 6</strain>
    </source>
</reference>
<sequence length="330" mass="36555">MKLRSFRPPSLPNLRTNDLRAPNAPRSAPTSPVQPRGLPPRPQVPTPEQLQAGKNNLRPADYGVVHPDLQGIRTRRDSGQAGHQFADFTGDVRHSTSALMSQPNGNRLLTELNGRTQAVNPGQVGTLRNPLTVADISSGRDRVEMSNSNSPRHDGTYGSIQQAYRYDGVPNAGLPSNIKYDERFDAQRPGARFNSLGHESVHAWRNANGLAVSPLQVSPRRNDPFLQNNDPIVGKVIGRHSHMQEEFETVGMKPTPHTPNRDGWAPNENMIRQEHGLPLRNDYSGQTPATVNELADNINAGLLKQRSWTTKLFDLNPQPPIQPILDHLEK</sequence>
<feature type="region of interest" description="Disordered" evidence="1">
    <location>
        <begin position="1"/>
        <end position="62"/>
    </location>
</feature>
<dbReference type="RefSeq" id="WP_395823281.1">
    <property type="nucleotide sequence ID" value="NZ_CP043494.1"/>
</dbReference>
<keyword evidence="3" id="KW-1185">Reference proteome</keyword>
<dbReference type="Pfam" id="PF14891">
    <property type="entry name" value="Peptidase_M91"/>
    <property type="match status" value="1"/>
</dbReference>
<gene>
    <name evidence="2" type="ORF">F0U60_22975</name>
</gene>
<proteinExistence type="predicted"/>
<evidence type="ECO:0000313" key="3">
    <source>
        <dbReference type="Proteomes" id="UP001611383"/>
    </source>
</evidence>
<dbReference type="Proteomes" id="UP001611383">
    <property type="component" value="Chromosome"/>
</dbReference>
<protein>
    <submittedName>
        <fullName evidence="2">Uncharacterized protein</fullName>
    </submittedName>
</protein>
<accession>A0ABY9WSN1</accession>
<dbReference type="EMBL" id="CP043494">
    <property type="protein sequence ID" value="WNG46655.1"/>
    <property type="molecule type" value="Genomic_DNA"/>
</dbReference>
<evidence type="ECO:0000313" key="2">
    <source>
        <dbReference type="EMBL" id="WNG46655.1"/>
    </source>
</evidence>
<name>A0ABY9WSN1_9BACT</name>
<evidence type="ECO:0000256" key="1">
    <source>
        <dbReference type="SAM" id="MobiDB-lite"/>
    </source>
</evidence>